<evidence type="ECO:0000256" key="4">
    <source>
        <dbReference type="ARBA" id="ARBA00022614"/>
    </source>
</evidence>
<dbReference type="InterPro" id="IPR032675">
    <property type="entry name" value="LRR_dom_sf"/>
</dbReference>
<dbReference type="SUPFAM" id="SSF52058">
    <property type="entry name" value="L domain-like"/>
    <property type="match status" value="1"/>
</dbReference>
<keyword evidence="5" id="KW-0812">Transmembrane</keyword>
<evidence type="ECO:0000256" key="2">
    <source>
        <dbReference type="ARBA" id="ARBA00009592"/>
    </source>
</evidence>
<dbReference type="EMBL" id="JAEACU010000003">
    <property type="protein sequence ID" value="KAH7537728.1"/>
    <property type="molecule type" value="Genomic_DNA"/>
</dbReference>
<protein>
    <submittedName>
        <fullName evidence="11">Uncharacterized protein</fullName>
    </submittedName>
</protein>
<dbReference type="Pfam" id="PF00560">
    <property type="entry name" value="LRR_1"/>
    <property type="match status" value="1"/>
</dbReference>
<evidence type="ECO:0000313" key="11">
    <source>
        <dbReference type="EMBL" id="KAH7537728.1"/>
    </source>
</evidence>
<dbReference type="Proteomes" id="UP000813462">
    <property type="component" value="Unassembled WGS sequence"/>
</dbReference>
<evidence type="ECO:0000256" key="1">
    <source>
        <dbReference type="ARBA" id="ARBA00004251"/>
    </source>
</evidence>
<organism evidence="11 12">
    <name type="scientific">Ziziphus jujuba var. spinosa</name>
    <dbReference type="NCBI Taxonomy" id="714518"/>
    <lineage>
        <taxon>Eukaryota</taxon>
        <taxon>Viridiplantae</taxon>
        <taxon>Streptophyta</taxon>
        <taxon>Embryophyta</taxon>
        <taxon>Tracheophyta</taxon>
        <taxon>Spermatophyta</taxon>
        <taxon>Magnoliopsida</taxon>
        <taxon>eudicotyledons</taxon>
        <taxon>Gunneridae</taxon>
        <taxon>Pentapetalae</taxon>
        <taxon>rosids</taxon>
        <taxon>fabids</taxon>
        <taxon>Rosales</taxon>
        <taxon>Rhamnaceae</taxon>
        <taxon>Paliureae</taxon>
        <taxon>Ziziphus</taxon>
    </lineage>
</organism>
<comment type="subcellular location">
    <subcellularLocation>
        <location evidence="1">Cell membrane</location>
        <topology evidence="1">Single-pass type I membrane protein</topology>
    </subcellularLocation>
</comment>
<evidence type="ECO:0000256" key="3">
    <source>
        <dbReference type="ARBA" id="ARBA00022475"/>
    </source>
</evidence>
<dbReference type="InterPro" id="IPR001611">
    <property type="entry name" value="Leu-rich_rpt"/>
</dbReference>
<comment type="similarity">
    <text evidence="2">Belongs to the RLP family.</text>
</comment>
<evidence type="ECO:0000256" key="5">
    <source>
        <dbReference type="ARBA" id="ARBA00022692"/>
    </source>
</evidence>
<dbReference type="Gene3D" id="3.80.10.10">
    <property type="entry name" value="Ribonuclease Inhibitor"/>
    <property type="match status" value="1"/>
</dbReference>
<comment type="caution">
    <text evidence="11">The sequence shown here is derived from an EMBL/GenBank/DDBJ whole genome shotgun (WGS) entry which is preliminary data.</text>
</comment>
<keyword evidence="3" id="KW-1003">Cell membrane</keyword>
<evidence type="ECO:0000256" key="6">
    <source>
        <dbReference type="ARBA" id="ARBA00022737"/>
    </source>
</evidence>
<dbReference type="AlphaFoldDB" id="A0A978VQA3"/>
<keyword evidence="10" id="KW-0325">Glycoprotein</keyword>
<proteinExistence type="inferred from homology"/>
<dbReference type="GO" id="GO:0005886">
    <property type="term" value="C:plasma membrane"/>
    <property type="evidence" value="ECO:0007669"/>
    <property type="project" value="UniProtKB-SubCell"/>
</dbReference>
<accession>A0A978VQA3</accession>
<evidence type="ECO:0000256" key="7">
    <source>
        <dbReference type="ARBA" id="ARBA00022989"/>
    </source>
</evidence>
<dbReference type="PANTHER" id="PTHR27004">
    <property type="entry name" value="RECEPTOR-LIKE PROTEIN 12 ISOFORM X1"/>
    <property type="match status" value="1"/>
</dbReference>
<name>A0A978VQA3_ZIZJJ</name>
<keyword evidence="8" id="KW-0472">Membrane</keyword>
<keyword evidence="9" id="KW-0675">Receptor</keyword>
<gene>
    <name evidence="11" type="ORF">FEM48_Zijuj03G0123700</name>
</gene>
<reference evidence="11" key="1">
    <citation type="journal article" date="2021" name="Front. Plant Sci.">
        <title>Chromosome-Scale Genome Assembly for Chinese Sour Jujube and Insights Into Its Genome Evolution and Domestication Signature.</title>
        <authorList>
            <person name="Shen L.-Y."/>
            <person name="Luo H."/>
            <person name="Wang X.-L."/>
            <person name="Wang X.-M."/>
            <person name="Qiu X.-J."/>
            <person name="Liu H."/>
            <person name="Zhou S.-S."/>
            <person name="Jia K.-H."/>
            <person name="Nie S."/>
            <person name="Bao Y.-T."/>
            <person name="Zhang R.-G."/>
            <person name="Yun Q.-Z."/>
            <person name="Chai Y.-H."/>
            <person name="Lu J.-Y."/>
            <person name="Li Y."/>
            <person name="Zhao S.-W."/>
            <person name="Mao J.-F."/>
            <person name="Jia S.-G."/>
            <person name="Mao Y.-M."/>
        </authorList>
    </citation>
    <scope>NUCLEOTIDE SEQUENCE</scope>
    <source>
        <strain evidence="11">AT0</strain>
        <tissue evidence="11">Leaf</tissue>
    </source>
</reference>
<evidence type="ECO:0000256" key="9">
    <source>
        <dbReference type="ARBA" id="ARBA00023170"/>
    </source>
</evidence>
<keyword evidence="6" id="KW-0677">Repeat</keyword>
<evidence type="ECO:0000313" key="12">
    <source>
        <dbReference type="Proteomes" id="UP000813462"/>
    </source>
</evidence>
<sequence length="105" mass="11922">MPMWLFSLTNLESLHLQNNYLKGPIPSGLTNLTHLKILDMSLNPFNSTIPPWMCGFKRLEYLDLFFTHLKGSIPSAIGNLSSINTLRLSRNQLEGKLPNSLEPLR</sequence>
<dbReference type="FunFam" id="3.80.10.10:FF:000383">
    <property type="entry name" value="Leucine-rich repeat receptor protein kinase EMS1"/>
    <property type="match status" value="1"/>
</dbReference>
<keyword evidence="7" id="KW-1133">Transmembrane helix</keyword>
<evidence type="ECO:0000256" key="10">
    <source>
        <dbReference type="ARBA" id="ARBA00023180"/>
    </source>
</evidence>
<evidence type="ECO:0000256" key="8">
    <source>
        <dbReference type="ARBA" id="ARBA00023136"/>
    </source>
</evidence>
<dbReference type="PANTHER" id="PTHR27004:SF203">
    <property type="entry name" value="LEUCINE-RICH REPEAT-CONTAINING N-TERMINAL PLANT-TYPE DOMAIN-CONTAINING PROTEIN"/>
    <property type="match status" value="1"/>
</dbReference>
<dbReference type="Pfam" id="PF13855">
    <property type="entry name" value="LRR_8"/>
    <property type="match status" value="1"/>
</dbReference>
<keyword evidence="4" id="KW-0433">Leucine-rich repeat</keyword>